<reference evidence="1 2" key="1">
    <citation type="journal article" date="2014" name="Curr. Microbiol.">
        <title>Spirosoma radiotolerans sp. nov., a gamma-radiation-resistant bacterium isolated from gamma ray-irradiated soil.</title>
        <authorList>
            <person name="Lee J.J."/>
            <person name="Srinivasan S."/>
            <person name="Lim S."/>
            <person name="Joe M."/>
            <person name="Im S."/>
            <person name="Bae S.I."/>
            <person name="Park K.R."/>
            <person name="Han J.H."/>
            <person name="Park S.H."/>
            <person name="Joo B.M."/>
            <person name="Park S.J."/>
            <person name="Kim M.K."/>
        </authorList>
    </citation>
    <scope>NUCLEOTIDE SEQUENCE [LARGE SCALE GENOMIC DNA]</scope>
    <source>
        <strain evidence="1 2">DG5A</strain>
    </source>
</reference>
<dbReference type="HOGENOM" id="CLU_077407_0_0_10"/>
<evidence type="ECO:0000313" key="1">
    <source>
        <dbReference type="EMBL" id="AKD56881.1"/>
    </source>
</evidence>
<evidence type="ECO:0000313" key="2">
    <source>
        <dbReference type="Proteomes" id="UP000033054"/>
    </source>
</evidence>
<organism evidence="1 2">
    <name type="scientific">Spirosoma radiotolerans</name>
    <dbReference type="NCBI Taxonomy" id="1379870"/>
    <lineage>
        <taxon>Bacteria</taxon>
        <taxon>Pseudomonadati</taxon>
        <taxon>Bacteroidota</taxon>
        <taxon>Cytophagia</taxon>
        <taxon>Cytophagales</taxon>
        <taxon>Cytophagaceae</taxon>
        <taxon>Spirosoma</taxon>
    </lineage>
</organism>
<sequence length="309" mass="34766">MQSQATSRILMIRPVNFGFNTETAESNAFQDIKLAAQTKDIAQEDARREFDEMAGQLRAIGVDIVIYDDTAEPYTPDSIFPNNWVSFHASGTVVLYPMQAENRRLERRQDIIDDLAKHYHVAKVVDLTHFEQEGKFLEGTGSLVLDRMHRVAFASLSPRTHPDVLAEFSKQTGYRTVSFHSADAGGKPIYHTNVLMCIADTFAVVCLAAISDPDERLMVRQELEKLKKRVIDISLEQMASFAGNMLMVQTQKGQKLLVMSTRAYESLTPKQIDLLDDYATLFHFDLSMIEGNGGGSARCMMAEIHLPRK</sequence>
<dbReference type="NCBIfam" id="NF046062">
    <property type="entry name" value="citrull_CtlX"/>
    <property type="match status" value="1"/>
</dbReference>
<dbReference type="EMBL" id="CP010429">
    <property type="protein sequence ID" value="AKD56881.1"/>
    <property type="molecule type" value="Genomic_DNA"/>
</dbReference>
<dbReference type="PIRSF" id="PIRSF028188">
    <property type="entry name" value="Amdntrnsf_FN0238"/>
    <property type="match status" value="1"/>
</dbReference>
<dbReference type="AlphaFoldDB" id="A0A0E3V969"/>
<name>A0A0E3V969_9BACT</name>
<dbReference type="PATRIC" id="fig|1379870.5.peg.4351"/>
<keyword evidence="1" id="KW-0808">Transferase</keyword>
<dbReference type="Gene3D" id="3.75.10.10">
    <property type="entry name" value="L-arginine/glycine Amidinotransferase, Chain A"/>
    <property type="match status" value="1"/>
</dbReference>
<accession>A0A0E3V969</accession>
<dbReference type="SUPFAM" id="SSF55909">
    <property type="entry name" value="Pentein"/>
    <property type="match status" value="1"/>
</dbReference>
<dbReference type="InterPro" id="IPR014541">
    <property type="entry name" value="Amdntrnsf_FN0238"/>
</dbReference>
<gene>
    <name evidence="1" type="ORF">SD10_20195</name>
</gene>
<dbReference type="STRING" id="1379870.SD10_20195"/>
<dbReference type="Proteomes" id="UP000033054">
    <property type="component" value="Chromosome"/>
</dbReference>
<proteinExistence type="predicted"/>
<dbReference type="RefSeq" id="WP_046576278.1">
    <property type="nucleotide sequence ID" value="NZ_CP010429.1"/>
</dbReference>
<keyword evidence="2" id="KW-1185">Reference proteome</keyword>
<dbReference type="PANTHER" id="PTHR43224">
    <property type="entry name" value="AMIDINOTRANSFERASE"/>
    <property type="match status" value="1"/>
</dbReference>
<dbReference type="PANTHER" id="PTHR43224:SF1">
    <property type="entry name" value="AMIDINOTRANSFERASE"/>
    <property type="match status" value="1"/>
</dbReference>
<protein>
    <submittedName>
        <fullName evidence="1">Amidinotransferase</fullName>
    </submittedName>
</protein>
<dbReference type="OrthoDB" id="9788268at2"/>
<dbReference type="Pfam" id="PF19420">
    <property type="entry name" value="DDAH_eukar"/>
    <property type="match status" value="1"/>
</dbReference>
<dbReference type="GO" id="GO:0016740">
    <property type="term" value="F:transferase activity"/>
    <property type="evidence" value="ECO:0007669"/>
    <property type="project" value="UniProtKB-KW"/>
</dbReference>
<dbReference type="KEGG" id="srd:SD10_20195"/>